<dbReference type="EC" id="1.1.1.-" evidence="2"/>
<sequence length="289" mass="29737">MYTTGQTPNSDSLEIPELPGDRRLEGRTAIVTGAGSAGTMGGTGSDIALLLASQGANVVVLDVSEDRARHTLEAVERIGGRAYVHTADITVKANCEAVAARALDEFGGIDILVNNAAIAPGEQENLESMWDAIIALNLKAPKLMSDAVLPHMKAAGGGSIIHISSIAGFRAGGGIGYSAAKGGLIAMAKAQAFEYGQSAIRVNTVAPGHVAIPMGLGFKGWDGGGTDRMRSRRAKATMLGTEGTGWDVAFAVLYLASDESRYVTGHTIPVDGGTTATMPIMLAAQIESA</sequence>
<dbReference type="InterPro" id="IPR020904">
    <property type="entry name" value="Sc_DH/Rdtase_CS"/>
</dbReference>
<gene>
    <name evidence="2" type="ORF">ACFFP1_12330</name>
</gene>
<proteinExistence type="inferred from homology"/>
<evidence type="ECO:0000313" key="2">
    <source>
        <dbReference type="EMBL" id="MFB9820280.1"/>
    </source>
</evidence>
<keyword evidence="3" id="KW-1185">Reference proteome</keyword>
<dbReference type="InterPro" id="IPR036291">
    <property type="entry name" value="NAD(P)-bd_dom_sf"/>
</dbReference>
<dbReference type="PRINTS" id="PR00080">
    <property type="entry name" value="SDRFAMILY"/>
</dbReference>
<accession>A0ABV5Y2C3</accession>
<dbReference type="Gene3D" id="3.40.50.720">
    <property type="entry name" value="NAD(P)-binding Rossmann-like Domain"/>
    <property type="match status" value="1"/>
</dbReference>
<protein>
    <submittedName>
        <fullName evidence="2">SDR family NAD(P)-dependent oxidoreductase</fullName>
        <ecNumber evidence="2">1.1.1.-</ecNumber>
    </submittedName>
</protein>
<comment type="caution">
    <text evidence="2">The sequence shown here is derived from an EMBL/GenBank/DDBJ whole genome shotgun (WGS) entry which is preliminary data.</text>
</comment>
<evidence type="ECO:0000313" key="3">
    <source>
        <dbReference type="Proteomes" id="UP001589702"/>
    </source>
</evidence>
<dbReference type="PRINTS" id="PR00081">
    <property type="entry name" value="GDHRDH"/>
</dbReference>
<comment type="similarity">
    <text evidence="1">Belongs to the short-chain dehydrogenases/reductases (SDR) family.</text>
</comment>
<dbReference type="RefSeq" id="WP_234754836.1">
    <property type="nucleotide sequence ID" value="NZ_BAAAWN010000001.1"/>
</dbReference>
<dbReference type="Proteomes" id="UP001589702">
    <property type="component" value="Unassembled WGS sequence"/>
</dbReference>
<dbReference type="PANTHER" id="PTHR42760:SF122">
    <property type="entry name" value="NAD(P)-BINDING PROTEIN"/>
    <property type="match status" value="1"/>
</dbReference>
<dbReference type="PROSITE" id="PS00061">
    <property type="entry name" value="ADH_SHORT"/>
    <property type="match status" value="1"/>
</dbReference>
<dbReference type="InterPro" id="IPR002347">
    <property type="entry name" value="SDR_fam"/>
</dbReference>
<dbReference type="Pfam" id="PF13561">
    <property type="entry name" value="adh_short_C2"/>
    <property type="match status" value="1"/>
</dbReference>
<evidence type="ECO:0000256" key="1">
    <source>
        <dbReference type="ARBA" id="ARBA00006484"/>
    </source>
</evidence>
<dbReference type="PANTHER" id="PTHR42760">
    <property type="entry name" value="SHORT-CHAIN DEHYDROGENASES/REDUCTASES FAMILY MEMBER"/>
    <property type="match status" value="1"/>
</dbReference>
<keyword evidence="2" id="KW-0560">Oxidoreductase</keyword>
<name>A0ABV5Y2C3_ARTRM</name>
<dbReference type="EMBL" id="JBHMBC010000018">
    <property type="protein sequence ID" value="MFB9820280.1"/>
    <property type="molecule type" value="Genomic_DNA"/>
</dbReference>
<reference evidence="2 3" key="1">
    <citation type="submission" date="2024-09" db="EMBL/GenBank/DDBJ databases">
        <authorList>
            <person name="Sun Q."/>
            <person name="Mori K."/>
        </authorList>
    </citation>
    <scope>NUCLEOTIDE SEQUENCE [LARGE SCALE GENOMIC DNA]</scope>
    <source>
        <strain evidence="2 3">JCM 1334</strain>
    </source>
</reference>
<dbReference type="SUPFAM" id="SSF51735">
    <property type="entry name" value="NAD(P)-binding Rossmann-fold domains"/>
    <property type="match status" value="1"/>
</dbReference>
<dbReference type="GO" id="GO:0016491">
    <property type="term" value="F:oxidoreductase activity"/>
    <property type="evidence" value="ECO:0007669"/>
    <property type="project" value="UniProtKB-KW"/>
</dbReference>
<organism evidence="2 3">
    <name type="scientific">Arthrobacter ramosus</name>
    <dbReference type="NCBI Taxonomy" id="1672"/>
    <lineage>
        <taxon>Bacteria</taxon>
        <taxon>Bacillati</taxon>
        <taxon>Actinomycetota</taxon>
        <taxon>Actinomycetes</taxon>
        <taxon>Micrococcales</taxon>
        <taxon>Micrococcaceae</taxon>
        <taxon>Arthrobacter</taxon>
    </lineage>
</organism>